<reference evidence="13 14" key="1">
    <citation type="submission" date="2016-10" db="EMBL/GenBank/DDBJ databases">
        <authorList>
            <person name="de Groot N.N."/>
        </authorList>
    </citation>
    <scope>NUCLEOTIDE SEQUENCE [LARGE SCALE GENOMIC DNA]</scope>
    <source>
        <strain evidence="13 14">DSM 16213</strain>
    </source>
</reference>
<keyword evidence="14" id="KW-1185">Reference proteome</keyword>
<proteinExistence type="predicted"/>
<dbReference type="Gene3D" id="1.10.287.130">
    <property type="match status" value="1"/>
</dbReference>
<evidence type="ECO:0000256" key="4">
    <source>
        <dbReference type="ARBA" id="ARBA00022475"/>
    </source>
</evidence>
<keyword evidence="9" id="KW-0067">ATP-binding</keyword>
<organism evidence="13 14">
    <name type="scientific">Loktanella fryxellensis</name>
    <dbReference type="NCBI Taxonomy" id="245187"/>
    <lineage>
        <taxon>Bacteria</taxon>
        <taxon>Pseudomonadati</taxon>
        <taxon>Pseudomonadota</taxon>
        <taxon>Alphaproteobacteria</taxon>
        <taxon>Rhodobacterales</taxon>
        <taxon>Roseobacteraceae</taxon>
        <taxon>Loktanella</taxon>
    </lineage>
</organism>
<dbReference type="Pfam" id="PF00512">
    <property type="entry name" value="HisKA"/>
    <property type="match status" value="1"/>
</dbReference>
<sequence>MAKSYSFDALGLLHAGTDESIANIAKLASQTLLAPIAYVSVLEKKKDLQHFAAAVSTVLDTSIFCEMSIEGSICKYVQRSNGTVTIDDVALDPRTAGNVFCRENRVRSYIGTPIHTPSGMTIGALCCMTVEPREWTPLDIDIIENLARCIDDVVKSRTIAREERTARLELQELLKTRADYVAHISHEIRTPLTGIAASIAMLDLATTKDRTDRLMAILKRSTAKLLDLVNDALDLAKLDVTSLEVVTQATTLRELVDDVLNDFVSQAAAKSVELQVDEQLDDMFYLADRNLICTILRNLVGNAVKFTDSGSVTVALAEDSYGQVEVAIRDTGIGIAPEFHDKIFKEFEQADATIARRFGGTGLGMSIVKRAVDRMDGTIALQSALGAGSCFTIALPLQPLNTGLLAA</sequence>
<keyword evidence="7" id="KW-0547">Nucleotide-binding</keyword>
<keyword evidence="4" id="KW-1003">Cell membrane</keyword>
<dbReference type="STRING" id="245187.SAMN04488003_12730"/>
<keyword evidence="6" id="KW-0808">Transferase</keyword>
<name>A0A1H8IPN5_9RHOB</name>
<dbReference type="AlphaFoldDB" id="A0A1H8IPN5"/>
<keyword evidence="8" id="KW-0418">Kinase</keyword>
<dbReference type="InterPro" id="IPR003661">
    <property type="entry name" value="HisK_dim/P_dom"/>
</dbReference>
<dbReference type="SMART" id="SM00388">
    <property type="entry name" value="HisKA"/>
    <property type="match status" value="1"/>
</dbReference>
<evidence type="ECO:0000256" key="9">
    <source>
        <dbReference type="ARBA" id="ARBA00022840"/>
    </source>
</evidence>
<dbReference type="InterPro" id="IPR029016">
    <property type="entry name" value="GAF-like_dom_sf"/>
</dbReference>
<dbReference type="InterPro" id="IPR004358">
    <property type="entry name" value="Sig_transdc_His_kin-like_C"/>
</dbReference>
<dbReference type="CDD" id="cd16922">
    <property type="entry name" value="HATPase_EvgS-ArcB-TorS-like"/>
    <property type="match status" value="1"/>
</dbReference>
<dbReference type="SUPFAM" id="SSF47384">
    <property type="entry name" value="Homodimeric domain of signal transducing histidine kinase"/>
    <property type="match status" value="1"/>
</dbReference>
<dbReference type="GO" id="GO:0000155">
    <property type="term" value="F:phosphorelay sensor kinase activity"/>
    <property type="evidence" value="ECO:0007669"/>
    <property type="project" value="InterPro"/>
</dbReference>
<dbReference type="FunFam" id="3.30.565.10:FF:000023">
    <property type="entry name" value="PAS domain-containing sensor histidine kinase"/>
    <property type="match status" value="1"/>
</dbReference>
<gene>
    <name evidence="13" type="ORF">SAMN04488003_12730</name>
</gene>
<comment type="catalytic activity">
    <reaction evidence="1">
        <text>ATP + protein L-histidine = ADP + protein N-phospho-L-histidine.</text>
        <dbReference type="EC" id="2.7.13.3"/>
    </reaction>
</comment>
<dbReference type="Gene3D" id="3.30.450.40">
    <property type="match status" value="1"/>
</dbReference>
<evidence type="ECO:0000256" key="7">
    <source>
        <dbReference type="ARBA" id="ARBA00022741"/>
    </source>
</evidence>
<comment type="subcellular location">
    <subcellularLocation>
        <location evidence="2">Cell membrane</location>
    </subcellularLocation>
</comment>
<evidence type="ECO:0000256" key="11">
    <source>
        <dbReference type="ARBA" id="ARBA00023136"/>
    </source>
</evidence>
<feature type="domain" description="Histidine kinase" evidence="12">
    <location>
        <begin position="183"/>
        <end position="399"/>
    </location>
</feature>
<dbReference type="Pfam" id="PF02518">
    <property type="entry name" value="HATPase_c"/>
    <property type="match status" value="1"/>
</dbReference>
<evidence type="ECO:0000313" key="14">
    <source>
        <dbReference type="Proteomes" id="UP000199585"/>
    </source>
</evidence>
<dbReference type="SMART" id="SM00065">
    <property type="entry name" value="GAF"/>
    <property type="match status" value="1"/>
</dbReference>
<dbReference type="InterPro" id="IPR003594">
    <property type="entry name" value="HATPase_dom"/>
</dbReference>
<evidence type="ECO:0000256" key="2">
    <source>
        <dbReference type="ARBA" id="ARBA00004236"/>
    </source>
</evidence>
<dbReference type="RefSeq" id="WP_089905308.1">
    <property type="nucleotide sequence ID" value="NZ_FOCI01000027.1"/>
</dbReference>
<dbReference type="PROSITE" id="PS50109">
    <property type="entry name" value="HIS_KIN"/>
    <property type="match status" value="1"/>
</dbReference>
<dbReference type="EMBL" id="FOCI01000027">
    <property type="protein sequence ID" value="SEN70643.1"/>
    <property type="molecule type" value="Genomic_DNA"/>
</dbReference>
<evidence type="ECO:0000256" key="6">
    <source>
        <dbReference type="ARBA" id="ARBA00022679"/>
    </source>
</evidence>
<dbReference type="GO" id="GO:0005524">
    <property type="term" value="F:ATP binding"/>
    <property type="evidence" value="ECO:0007669"/>
    <property type="project" value="UniProtKB-KW"/>
</dbReference>
<evidence type="ECO:0000256" key="8">
    <source>
        <dbReference type="ARBA" id="ARBA00022777"/>
    </source>
</evidence>
<dbReference type="OrthoDB" id="9801651at2"/>
<dbReference type="CDD" id="cd00082">
    <property type="entry name" value="HisKA"/>
    <property type="match status" value="1"/>
</dbReference>
<dbReference type="GO" id="GO:0005886">
    <property type="term" value="C:plasma membrane"/>
    <property type="evidence" value="ECO:0007669"/>
    <property type="project" value="UniProtKB-SubCell"/>
</dbReference>
<evidence type="ECO:0000256" key="5">
    <source>
        <dbReference type="ARBA" id="ARBA00022553"/>
    </source>
</evidence>
<dbReference type="Pfam" id="PF01590">
    <property type="entry name" value="GAF"/>
    <property type="match status" value="1"/>
</dbReference>
<dbReference type="PANTHER" id="PTHR43047">
    <property type="entry name" value="TWO-COMPONENT HISTIDINE PROTEIN KINASE"/>
    <property type="match status" value="1"/>
</dbReference>
<dbReference type="PRINTS" id="PR00344">
    <property type="entry name" value="BCTRLSENSOR"/>
</dbReference>
<evidence type="ECO:0000313" key="13">
    <source>
        <dbReference type="EMBL" id="SEN70643.1"/>
    </source>
</evidence>
<keyword evidence="5" id="KW-0597">Phosphoprotein</keyword>
<dbReference type="InterPro" id="IPR036097">
    <property type="entry name" value="HisK_dim/P_sf"/>
</dbReference>
<dbReference type="EC" id="2.7.13.3" evidence="3"/>
<keyword evidence="10" id="KW-0902">Two-component regulatory system</keyword>
<evidence type="ECO:0000256" key="10">
    <source>
        <dbReference type="ARBA" id="ARBA00023012"/>
    </source>
</evidence>
<evidence type="ECO:0000256" key="1">
    <source>
        <dbReference type="ARBA" id="ARBA00000085"/>
    </source>
</evidence>
<dbReference type="Proteomes" id="UP000199585">
    <property type="component" value="Unassembled WGS sequence"/>
</dbReference>
<evidence type="ECO:0000259" key="12">
    <source>
        <dbReference type="PROSITE" id="PS50109"/>
    </source>
</evidence>
<keyword evidence="11" id="KW-0472">Membrane</keyword>
<evidence type="ECO:0000256" key="3">
    <source>
        <dbReference type="ARBA" id="ARBA00012438"/>
    </source>
</evidence>
<dbReference type="SUPFAM" id="SSF55781">
    <property type="entry name" value="GAF domain-like"/>
    <property type="match status" value="1"/>
</dbReference>
<dbReference type="InterPro" id="IPR003018">
    <property type="entry name" value="GAF"/>
</dbReference>
<accession>A0A1H8IPN5</accession>
<dbReference type="InterPro" id="IPR005467">
    <property type="entry name" value="His_kinase_dom"/>
</dbReference>
<protein>
    <recommendedName>
        <fullName evidence="3">histidine kinase</fullName>
        <ecNumber evidence="3">2.7.13.3</ecNumber>
    </recommendedName>
</protein>
<dbReference type="SMART" id="SM00387">
    <property type="entry name" value="HATPase_c"/>
    <property type="match status" value="1"/>
</dbReference>
<dbReference type="InterPro" id="IPR036890">
    <property type="entry name" value="HATPase_C_sf"/>
</dbReference>
<dbReference type="Gene3D" id="3.30.565.10">
    <property type="entry name" value="Histidine kinase-like ATPase, C-terminal domain"/>
    <property type="match status" value="1"/>
</dbReference>
<dbReference type="SUPFAM" id="SSF55874">
    <property type="entry name" value="ATPase domain of HSP90 chaperone/DNA topoisomerase II/histidine kinase"/>
    <property type="match status" value="1"/>
</dbReference>